<dbReference type="EMBL" id="CP042301">
    <property type="protein sequence ID" value="QDZ02413.1"/>
    <property type="molecule type" value="Genomic_DNA"/>
</dbReference>
<dbReference type="Gene3D" id="3.30.1330.110">
    <property type="entry name" value="BB2672"/>
    <property type="match status" value="1"/>
</dbReference>
<dbReference type="KEGG" id="niy:FQ775_19695"/>
<keyword evidence="2" id="KW-1185">Reference proteome</keyword>
<dbReference type="SUPFAM" id="SSF160519">
    <property type="entry name" value="BB2672-like"/>
    <property type="match status" value="1"/>
</dbReference>
<accession>A0A5B8L3I2</accession>
<reference evidence="1" key="1">
    <citation type="submission" date="2020-04" db="EMBL/GenBank/DDBJ databases">
        <title>Nitratireductor sp. nov. isolated from mangrove soil.</title>
        <authorList>
            <person name="Ye Y."/>
        </authorList>
    </citation>
    <scope>NUCLEOTIDE SEQUENCE</scope>
    <source>
        <strain evidence="1">SY7</strain>
    </source>
</reference>
<dbReference type="Pfam" id="PF06684">
    <property type="entry name" value="AA_synth"/>
    <property type="match status" value="1"/>
</dbReference>
<dbReference type="Proteomes" id="UP000321389">
    <property type="component" value="Chromosome"/>
</dbReference>
<name>A0A5B8L3I2_9HYPH</name>
<dbReference type="InterPro" id="IPR009569">
    <property type="entry name" value="AA_synth_put"/>
</dbReference>
<dbReference type="InterPro" id="IPR035936">
    <property type="entry name" value="BB2672"/>
</dbReference>
<dbReference type="OrthoDB" id="9803312at2"/>
<dbReference type="RefSeq" id="WP_146301050.1">
    <property type="nucleotide sequence ID" value="NZ_CP042301.2"/>
</dbReference>
<evidence type="ECO:0000313" key="1">
    <source>
        <dbReference type="EMBL" id="QDZ02413.1"/>
    </source>
</evidence>
<organism evidence="1 2">
    <name type="scientific">Nitratireductor mangrovi</name>
    <dbReference type="NCBI Taxonomy" id="2599600"/>
    <lineage>
        <taxon>Bacteria</taxon>
        <taxon>Pseudomonadati</taxon>
        <taxon>Pseudomonadota</taxon>
        <taxon>Alphaproteobacteria</taxon>
        <taxon>Hyphomicrobiales</taxon>
        <taxon>Phyllobacteriaceae</taxon>
        <taxon>Nitratireductor</taxon>
    </lineage>
</organism>
<evidence type="ECO:0000313" key="2">
    <source>
        <dbReference type="Proteomes" id="UP000321389"/>
    </source>
</evidence>
<sequence>MPDFAIRKIAVFAEEIFHDGGKPAAEPRRRAAAMALVKNPFAGGYAAELEAAMDDLKPLGATLTERLIAALGGDLGAIDGYGKGAIVGSAGEIEHGALWHVPGGYAMRERLPKSKAIVPSAMKVGAFGSSLDVPLGHTNAAYVRSHFDAITVSAPDGPRPDEILFCLAMSCGPRIHARMGGLSAGDVKGEDGLR</sequence>
<protein>
    <submittedName>
        <fullName evidence="1">Amino acid synthesis family protein</fullName>
    </submittedName>
</protein>
<proteinExistence type="predicted"/>
<gene>
    <name evidence="1" type="ORF">FQ775_19695</name>
</gene>
<dbReference type="AlphaFoldDB" id="A0A5B8L3I2"/>